<evidence type="ECO:0000313" key="2">
    <source>
        <dbReference type="Proteomes" id="UP000646478"/>
    </source>
</evidence>
<name>A0A916SK92_9HYPH</name>
<comment type="caution">
    <text evidence="1">The sequence shown here is derived from an EMBL/GenBank/DDBJ whole genome shotgun (WGS) entry which is preliminary data.</text>
</comment>
<keyword evidence="2" id="KW-1185">Reference proteome</keyword>
<dbReference type="EMBL" id="BMHH01000013">
    <property type="protein sequence ID" value="GGB00453.1"/>
    <property type="molecule type" value="Genomic_DNA"/>
</dbReference>
<organism evidence="1 2">
    <name type="scientific">Brucella endophytica</name>
    <dbReference type="NCBI Taxonomy" id="1963359"/>
    <lineage>
        <taxon>Bacteria</taxon>
        <taxon>Pseudomonadati</taxon>
        <taxon>Pseudomonadota</taxon>
        <taxon>Alphaproteobacteria</taxon>
        <taxon>Hyphomicrobiales</taxon>
        <taxon>Brucellaceae</taxon>
        <taxon>Brucella/Ochrobactrum group</taxon>
        <taxon>Brucella</taxon>
    </lineage>
</organism>
<gene>
    <name evidence="1" type="ORF">GCM10011491_30820</name>
</gene>
<evidence type="ECO:0000313" key="1">
    <source>
        <dbReference type="EMBL" id="GGB00453.1"/>
    </source>
</evidence>
<reference evidence="1" key="1">
    <citation type="journal article" date="2014" name="Int. J. Syst. Evol. Microbiol.">
        <title>Complete genome sequence of Corynebacterium casei LMG S-19264T (=DSM 44701T), isolated from a smear-ripened cheese.</title>
        <authorList>
            <consortium name="US DOE Joint Genome Institute (JGI-PGF)"/>
            <person name="Walter F."/>
            <person name="Albersmeier A."/>
            <person name="Kalinowski J."/>
            <person name="Ruckert C."/>
        </authorList>
    </citation>
    <scope>NUCLEOTIDE SEQUENCE</scope>
    <source>
        <strain evidence="1">CGMCC 1.15082</strain>
    </source>
</reference>
<dbReference type="Proteomes" id="UP000646478">
    <property type="component" value="Unassembled WGS sequence"/>
</dbReference>
<reference evidence="1" key="2">
    <citation type="submission" date="2020-09" db="EMBL/GenBank/DDBJ databases">
        <authorList>
            <person name="Sun Q."/>
            <person name="Zhou Y."/>
        </authorList>
    </citation>
    <scope>NUCLEOTIDE SEQUENCE</scope>
    <source>
        <strain evidence="1">CGMCC 1.15082</strain>
    </source>
</reference>
<accession>A0A916SK92</accession>
<proteinExistence type="predicted"/>
<sequence length="72" mass="8180">MAINHGQSRFDIAAAKEVRYFTHCLVVLYSLDKAQKRGADVCLKLGYKPLDTLVIFVFLLCEGYRSAVIDKR</sequence>
<protein>
    <submittedName>
        <fullName evidence="1">Uncharacterized protein</fullName>
    </submittedName>
</protein>
<dbReference type="AlphaFoldDB" id="A0A916SK92"/>